<comment type="caution">
    <text evidence="2">The sequence shown here is derived from an EMBL/GenBank/DDBJ whole genome shotgun (WGS) entry which is preliminary data.</text>
</comment>
<name>A0A9Q1BR05_HOLLE</name>
<accession>A0A9Q1BR05</accession>
<feature type="compositionally biased region" description="Basic and acidic residues" evidence="1">
    <location>
        <begin position="155"/>
        <end position="165"/>
    </location>
</feature>
<evidence type="ECO:0000313" key="2">
    <source>
        <dbReference type="EMBL" id="KAJ8031118.1"/>
    </source>
</evidence>
<gene>
    <name evidence="2" type="ORF">HOLleu_27739</name>
</gene>
<proteinExistence type="predicted"/>
<evidence type="ECO:0000313" key="3">
    <source>
        <dbReference type="Proteomes" id="UP001152320"/>
    </source>
</evidence>
<dbReference type="EMBL" id="JAIZAY010000013">
    <property type="protein sequence ID" value="KAJ8031118.1"/>
    <property type="molecule type" value="Genomic_DNA"/>
</dbReference>
<keyword evidence="3" id="KW-1185">Reference proteome</keyword>
<feature type="compositionally biased region" description="Basic residues" evidence="1">
    <location>
        <begin position="166"/>
        <end position="177"/>
    </location>
</feature>
<dbReference type="AlphaFoldDB" id="A0A9Q1BR05"/>
<feature type="region of interest" description="Disordered" evidence="1">
    <location>
        <begin position="141"/>
        <end position="177"/>
    </location>
</feature>
<reference evidence="2" key="1">
    <citation type="submission" date="2021-10" db="EMBL/GenBank/DDBJ databases">
        <title>Tropical sea cucumber genome reveals ecological adaptation and Cuvierian tubules defense mechanism.</title>
        <authorList>
            <person name="Chen T."/>
        </authorList>
    </citation>
    <scope>NUCLEOTIDE SEQUENCE</scope>
    <source>
        <strain evidence="2">Nanhai2018</strain>
        <tissue evidence="2">Muscle</tissue>
    </source>
</reference>
<protein>
    <submittedName>
        <fullName evidence="2">Uncharacterized protein</fullName>
    </submittedName>
</protein>
<sequence>MAPPRRLKKHAHELRFLSKCSPRERKAFLQHADQSLITSICECVSNVVKGNVPVSKAQRSKLSRYKKHLRALSDKRLGHPKRREILVQQGGFLSVLLKPVIQSLDEDMKSTLERSDLSLLDKVQLYNDTLQRYLNEDKKMTGQPIGLNISTSSDNKGDKSSDNKYQHHHHHHQPTQL</sequence>
<dbReference type="Proteomes" id="UP001152320">
    <property type="component" value="Chromosome 13"/>
</dbReference>
<dbReference type="OrthoDB" id="10068277at2759"/>
<evidence type="ECO:0000256" key="1">
    <source>
        <dbReference type="SAM" id="MobiDB-lite"/>
    </source>
</evidence>
<organism evidence="2 3">
    <name type="scientific">Holothuria leucospilota</name>
    <name type="common">Black long sea cucumber</name>
    <name type="synonym">Mertensiothuria leucospilota</name>
    <dbReference type="NCBI Taxonomy" id="206669"/>
    <lineage>
        <taxon>Eukaryota</taxon>
        <taxon>Metazoa</taxon>
        <taxon>Echinodermata</taxon>
        <taxon>Eleutherozoa</taxon>
        <taxon>Echinozoa</taxon>
        <taxon>Holothuroidea</taxon>
        <taxon>Aspidochirotacea</taxon>
        <taxon>Aspidochirotida</taxon>
        <taxon>Holothuriidae</taxon>
        <taxon>Holothuria</taxon>
    </lineage>
</organism>